<dbReference type="PANTHER" id="PTHR22594:SF5">
    <property type="entry name" value="ASPARTATE--TRNA LIGASE, MITOCHONDRIAL"/>
    <property type="match status" value="1"/>
</dbReference>
<keyword evidence="3 7" id="KW-0547">Nucleotide-binding</keyword>
<dbReference type="InterPro" id="IPR004524">
    <property type="entry name" value="Asp-tRNA-ligase_1"/>
</dbReference>
<dbReference type="GO" id="GO:0003676">
    <property type="term" value="F:nucleic acid binding"/>
    <property type="evidence" value="ECO:0007669"/>
    <property type="project" value="InterPro"/>
</dbReference>
<comment type="caution">
    <text evidence="7">Lacks conserved residue(s) required for the propagation of feature annotation.</text>
</comment>
<feature type="binding site" evidence="7">
    <location>
        <position position="222"/>
    </location>
    <ligand>
        <name>L-aspartate</name>
        <dbReference type="ChEBI" id="CHEBI:29991"/>
    </ligand>
</feature>
<dbReference type="GO" id="GO:0004815">
    <property type="term" value="F:aspartate-tRNA ligase activity"/>
    <property type="evidence" value="ECO:0007669"/>
    <property type="project" value="UniProtKB-UniRule"/>
</dbReference>
<dbReference type="Pfam" id="PF01336">
    <property type="entry name" value="tRNA_anti-codon"/>
    <property type="match status" value="1"/>
</dbReference>
<feature type="binding site" evidence="7">
    <location>
        <begin position="222"/>
        <end position="224"/>
    </location>
    <ligand>
        <name>ATP</name>
        <dbReference type="ChEBI" id="CHEBI:30616"/>
    </ligand>
</feature>
<dbReference type="EC" id="6.1.1.12" evidence="7"/>
<evidence type="ECO:0000313" key="10">
    <source>
        <dbReference type="Proteomes" id="UP001238163"/>
    </source>
</evidence>
<feature type="domain" description="Aminoacyl-transfer RNA synthetases class-II family profile" evidence="8">
    <location>
        <begin position="143"/>
        <end position="558"/>
    </location>
</feature>
<name>A0AAE3VEZ9_9BACT</name>
<evidence type="ECO:0000256" key="3">
    <source>
        <dbReference type="ARBA" id="ARBA00022741"/>
    </source>
</evidence>
<evidence type="ECO:0000256" key="2">
    <source>
        <dbReference type="ARBA" id="ARBA00022598"/>
    </source>
</evidence>
<reference evidence="9" key="1">
    <citation type="submission" date="2023-07" db="EMBL/GenBank/DDBJ databases">
        <title>Genomic Encyclopedia of Type Strains, Phase IV (KMG-IV): sequencing the most valuable type-strain genomes for metagenomic binning, comparative biology and taxonomic classification.</title>
        <authorList>
            <person name="Goeker M."/>
        </authorList>
    </citation>
    <scope>NUCLEOTIDE SEQUENCE</scope>
    <source>
        <strain evidence="9">DSM 24202</strain>
    </source>
</reference>
<dbReference type="InterPro" id="IPR006195">
    <property type="entry name" value="aa-tRNA-synth_II"/>
</dbReference>
<feature type="binding site" evidence="7">
    <location>
        <begin position="537"/>
        <end position="540"/>
    </location>
    <ligand>
        <name>ATP</name>
        <dbReference type="ChEBI" id="CHEBI:30616"/>
    </ligand>
</feature>
<dbReference type="Proteomes" id="UP001238163">
    <property type="component" value="Unassembled WGS sequence"/>
</dbReference>
<dbReference type="InterPro" id="IPR045864">
    <property type="entry name" value="aa-tRNA-synth_II/BPL/LPL"/>
</dbReference>
<dbReference type="InterPro" id="IPR002312">
    <property type="entry name" value="Asp/Asn-tRNA-synth_IIb"/>
</dbReference>
<comment type="subcellular location">
    <subcellularLocation>
        <location evidence="7">Cytoplasm</location>
    </subcellularLocation>
</comment>
<dbReference type="SUPFAM" id="SSF50249">
    <property type="entry name" value="Nucleic acid-binding proteins"/>
    <property type="match status" value="1"/>
</dbReference>
<dbReference type="CDD" id="cd04317">
    <property type="entry name" value="EcAspRS_like_N"/>
    <property type="match status" value="1"/>
</dbReference>
<keyword evidence="10" id="KW-1185">Reference proteome</keyword>
<dbReference type="InterPro" id="IPR047089">
    <property type="entry name" value="Asp-tRNA-ligase_1_N"/>
</dbReference>
<dbReference type="PANTHER" id="PTHR22594">
    <property type="entry name" value="ASPARTYL/LYSYL-TRNA SYNTHETASE"/>
    <property type="match status" value="1"/>
</dbReference>
<gene>
    <name evidence="7" type="primary">aspS</name>
    <name evidence="9" type="ORF">J3R75_001232</name>
</gene>
<dbReference type="HAMAP" id="MF_00044">
    <property type="entry name" value="Asp_tRNA_synth_type1"/>
    <property type="match status" value="1"/>
</dbReference>
<dbReference type="InterPro" id="IPR029351">
    <property type="entry name" value="GAD_dom"/>
</dbReference>
<feature type="binding site" evidence="7">
    <location>
        <position position="451"/>
    </location>
    <ligand>
        <name>L-aspartate</name>
        <dbReference type="ChEBI" id="CHEBI:29991"/>
    </ligand>
</feature>
<dbReference type="InterPro" id="IPR047090">
    <property type="entry name" value="AspRS_core"/>
</dbReference>
<dbReference type="SUPFAM" id="SSF55261">
    <property type="entry name" value="GAD domain-like"/>
    <property type="match status" value="1"/>
</dbReference>
<proteinExistence type="inferred from homology"/>
<protein>
    <recommendedName>
        <fullName evidence="7">Aspartate--tRNA ligase</fullName>
        <ecNumber evidence="7">6.1.1.12</ecNumber>
    </recommendedName>
    <alternativeName>
        <fullName evidence="7">Aspartyl-tRNA synthetase</fullName>
        <shortName evidence="7">AspRS</shortName>
    </alternativeName>
</protein>
<dbReference type="InterPro" id="IPR012340">
    <property type="entry name" value="NA-bd_OB-fold"/>
</dbReference>
<organism evidence="9 10">
    <name type="scientific">Oligosphaera ethanolica</name>
    <dbReference type="NCBI Taxonomy" id="760260"/>
    <lineage>
        <taxon>Bacteria</taxon>
        <taxon>Pseudomonadati</taxon>
        <taxon>Lentisphaerota</taxon>
        <taxon>Oligosphaeria</taxon>
        <taxon>Oligosphaerales</taxon>
        <taxon>Oligosphaeraceae</taxon>
        <taxon>Oligosphaera</taxon>
    </lineage>
</organism>
<comment type="function">
    <text evidence="7">Catalyzes the attachment of L-aspartate to tRNA(Asp) in a two-step reaction: L-aspartate is first activated by ATP to form Asp-AMP and then transferred to the acceptor end of tRNA(Asp).</text>
</comment>
<dbReference type="AlphaFoldDB" id="A0AAE3VEZ9"/>
<evidence type="ECO:0000256" key="5">
    <source>
        <dbReference type="ARBA" id="ARBA00022917"/>
    </source>
</evidence>
<feature type="binding site" evidence="7">
    <location>
        <position position="492"/>
    </location>
    <ligand>
        <name>L-aspartate</name>
        <dbReference type="ChEBI" id="CHEBI:29991"/>
    </ligand>
</feature>
<comment type="similarity">
    <text evidence="1 7">Belongs to the class-II aminoacyl-tRNA synthetase family. Type 1 subfamily.</text>
</comment>
<keyword evidence="2 7" id="KW-0436">Ligase</keyword>
<evidence type="ECO:0000256" key="1">
    <source>
        <dbReference type="ARBA" id="ARBA00006303"/>
    </source>
</evidence>
<dbReference type="PROSITE" id="PS50862">
    <property type="entry name" value="AA_TRNA_LIGASE_II"/>
    <property type="match status" value="1"/>
</dbReference>
<dbReference type="GO" id="GO:0006422">
    <property type="term" value="P:aspartyl-tRNA aminoacylation"/>
    <property type="evidence" value="ECO:0007669"/>
    <property type="project" value="UniProtKB-UniRule"/>
</dbReference>
<comment type="subunit">
    <text evidence="7">Homodimer.</text>
</comment>
<dbReference type="Gene3D" id="3.30.930.10">
    <property type="entry name" value="Bira Bifunctional Protein, Domain 2"/>
    <property type="match status" value="1"/>
</dbReference>
<sequence length="591" mass="65146">MAYTRTHHCNELGTAQIGQSVSLCGWVNSSRNLGGLIFIDLRDREGITQLFIDPAQNPELAAKAKDIREEWVLAVSGVIRSRPDNMVNKQRQTGAIEVELSSLTVLNQAQPMPFHLDDPSASDDLKLKYRYLDMRRSGIVANLRLRHRITKVCRDVLDANGFMEVETPILSKSTPEGARDYLVPSRVRPGTFYALPQAPQQYKQILMVGGVERYFQIARCFRDEDLRADRQPEFTQIDLEMSFVEQDDVMALVEKMIVAVVKDVHGIDVPTPFPRLSYQIAMDRYGSDKPDLRFAMDIQDLGAVFAKSEFKAFREALDAGGVIRAINGKGMAAASSRKQLDAWTETARLFGAKGLVWLKVEADGSISGSAAKFISEDEKHALLGAMDATAGDLLLIVADQWRCACEVMGRLRLDLAAKAGIIDDKVLNFLWVVEFPLLDWDAESGRFVAVHHPFTSPLDEDLSQLSSDPGKVRAKAYDVVLNGVELGGGSIRIHQADRQALMFKTLGISDDEAKLRFGHILEAFSFGAPPHGGLAIGLDRFVMLMCGAKSIRDVIAFPKTAKAACLMTDSPSTVDPAQLAELCIASTVKDS</sequence>
<dbReference type="PRINTS" id="PR01042">
    <property type="entry name" value="TRNASYNTHASP"/>
</dbReference>
<dbReference type="Pfam" id="PF00152">
    <property type="entry name" value="tRNA-synt_2"/>
    <property type="match status" value="1"/>
</dbReference>
<dbReference type="EMBL" id="JAUSVL010000001">
    <property type="protein sequence ID" value="MDQ0289125.1"/>
    <property type="molecule type" value="Genomic_DNA"/>
</dbReference>
<feature type="binding site" evidence="7">
    <location>
        <position position="231"/>
    </location>
    <ligand>
        <name>ATP</name>
        <dbReference type="ChEBI" id="CHEBI:30616"/>
    </ligand>
</feature>
<dbReference type="Gene3D" id="2.40.50.140">
    <property type="entry name" value="Nucleic acid-binding proteins"/>
    <property type="match status" value="1"/>
</dbReference>
<evidence type="ECO:0000256" key="7">
    <source>
        <dbReference type="HAMAP-Rule" id="MF_00044"/>
    </source>
</evidence>
<dbReference type="SUPFAM" id="SSF55681">
    <property type="entry name" value="Class II aaRS and biotin synthetases"/>
    <property type="match status" value="1"/>
</dbReference>
<feature type="binding site" evidence="7">
    <location>
        <position position="176"/>
    </location>
    <ligand>
        <name>L-aspartate</name>
        <dbReference type="ChEBI" id="CHEBI:29991"/>
    </ligand>
</feature>
<dbReference type="NCBIfam" id="NF001750">
    <property type="entry name" value="PRK00476.1"/>
    <property type="match status" value="1"/>
</dbReference>
<comment type="caution">
    <text evidence="9">The sequence shown here is derived from an EMBL/GenBank/DDBJ whole genome shotgun (WGS) entry which is preliminary data.</text>
</comment>
<dbReference type="InterPro" id="IPR004365">
    <property type="entry name" value="NA-bd_OB_tRNA"/>
</dbReference>
<evidence type="ECO:0000256" key="6">
    <source>
        <dbReference type="ARBA" id="ARBA00023146"/>
    </source>
</evidence>
<evidence type="ECO:0000259" key="8">
    <source>
        <dbReference type="PROSITE" id="PS50862"/>
    </source>
</evidence>
<dbReference type="InterPro" id="IPR004364">
    <property type="entry name" value="Aa-tRNA-synt_II"/>
</dbReference>
<dbReference type="GO" id="GO:0005737">
    <property type="term" value="C:cytoplasm"/>
    <property type="evidence" value="ECO:0007669"/>
    <property type="project" value="UniProtKB-SubCell"/>
</dbReference>
<evidence type="ECO:0000256" key="4">
    <source>
        <dbReference type="ARBA" id="ARBA00022840"/>
    </source>
</evidence>
<dbReference type="NCBIfam" id="TIGR00459">
    <property type="entry name" value="aspS_bact"/>
    <property type="match status" value="1"/>
</dbReference>
<dbReference type="Gene3D" id="3.30.1360.30">
    <property type="entry name" value="GAD-like domain"/>
    <property type="match status" value="1"/>
</dbReference>
<keyword evidence="7" id="KW-0963">Cytoplasm</keyword>
<feature type="binding site" evidence="7">
    <location>
        <position position="485"/>
    </location>
    <ligand>
        <name>ATP</name>
        <dbReference type="ChEBI" id="CHEBI:30616"/>
    </ligand>
</feature>
<keyword evidence="5 7" id="KW-0648">Protein biosynthesis</keyword>
<comment type="catalytic activity">
    <reaction evidence="7">
        <text>tRNA(Asp) + L-aspartate + ATP = L-aspartyl-tRNA(Asp) + AMP + diphosphate</text>
        <dbReference type="Rhea" id="RHEA:19649"/>
        <dbReference type="Rhea" id="RHEA-COMP:9660"/>
        <dbReference type="Rhea" id="RHEA-COMP:9678"/>
        <dbReference type="ChEBI" id="CHEBI:29991"/>
        <dbReference type="ChEBI" id="CHEBI:30616"/>
        <dbReference type="ChEBI" id="CHEBI:33019"/>
        <dbReference type="ChEBI" id="CHEBI:78442"/>
        <dbReference type="ChEBI" id="CHEBI:78516"/>
        <dbReference type="ChEBI" id="CHEBI:456215"/>
        <dbReference type="EC" id="6.1.1.12"/>
    </reaction>
</comment>
<feature type="region of interest" description="Aspartate" evidence="7">
    <location>
        <begin position="200"/>
        <end position="203"/>
    </location>
</feature>
<accession>A0AAE3VEZ9</accession>
<keyword evidence="6 7" id="KW-0030">Aminoacyl-tRNA synthetase</keyword>
<keyword evidence="4 7" id="KW-0067">ATP-binding</keyword>
<dbReference type="GO" id="GO:0005524">
    <property type="term" value="F:ATP binding"/>
    <property type="evidence" value="ECO:0007669"/>
    <property type="project" value="UniProtKB-UniRule"/>
</dbReference>
<dbReference type="CDD" id="cd00777">
    <property type="entry name" value="AspRS_core"/>
    <property type="match status" value="1"/>
</dbReference>
<dbReference type="RefSeq" id="WP_307260460.1">
    <property type="nucleotide sequence ID" value="NZ_JAUSVL010000001.1"/>
</dbReference>
<dbReference type="InterPro" id="IPR004115">
    <property type="entry name" value="GAD-like_sf"/>
</dbReference>
<evidence type="ECO:0000313" key="9">
    <source>
        <dbReference type="EMBL" id="MDQ0289125.1"/>
    </source>
</evidence>
<dbReference type="Pfam" id="PF02938">
    <property type="entry name" value="GAD"/>
    <property type="match status" value="1"/>
</dbReference>